<keyword evidence="4" id="KW-1185">Reference proteome</keyword>
<protein>
    <recommendedName>
        <fullName evidence="2">YCII-related domain-containing protein</fullName>
    </recommendedName>
</protein>
<dbReference type="OrthoDB" id="668782at2"/>
<gene>
    <name evidence="3" type="ORF">FBY41_4667</name>
</gene>
<dbReference type="EMBL" id="VFPM01000006">
    <property type="protein sequence ID" value="TQM54629.1"/>
    <property type="molecule type" value="Genomic_DNA"/>
</dbReference>
<dbReference type="InterPro" id="IPR005545">
    <property type="entry name" value="YCII"/>
</dbReference>
<dbReference type="InterPro" id="IPR011008">
    <property type="entry name" value="Dimeric_a/b-barrel"/>
</dbReference>
<dbReference type="Pfam" id="PF03795">
    <property type="entry name" value="YCII"/>
    <property type="match status" value="1"/>
</dbReference>
<feature type="domain" description="YCII-related" evidence="2">
    <location>
        <begin position="20"/>
        <end position="111"/>
    </location>
</feature>
<dbReference type="RefSeq" id="WP_141847663.1">
    <property type="nucleotide sequence ID" value="NZ_VFPM01000006.1"/>
</dbReference>
<dbReference type="Proteomes" id="UP000316747">
    <property type="component" value="Unassembled WGS sequence"/>
</dbReference>
<reference evidence="3 4" key="1">
    <citation type="submission" date="2019-06" db="EMBL/GenBank/DDBJ databases">
        <title>Genome sequencing of plant associated microbes to promote plant fitness in Sorghum bicolor and Oryza sativa.</title>
        <authorList>
            <person name="Coleman-Derr D."/>
        </authorList>
    </citation>
    <scope>NUCLEOTIDE SEQUENCE [LARGE SCALE GENOMIC DNA]</scope>
    <source>
        <strain evidence="3 4">KV-663</strain>
    </source>
</reference>
<dbReference type="AlphaFoldDB" id="A0A543H8P8"/>
<evidence type="ECO:0000313" key="3">
    <source>
        <dbReference type="EMBL" id="TQM54629.1"/>
    </source>
</evidence>
<evidence type="ECO:0000259" key="2">
    <source>
        <dbReference type="Pfam" id="PF03795"/>
    </source>
</evidence>
<organism evidence="3 4">
    <name type="scientific">Humibacillus xanthopallidus</name>
    <dbReference type="NCBI Taxonomy" id="412689"/>
    <lineage>
        <taxon>Bacteria</taxon>
        <taxon>Bacillati</taxon>
        <taxon>Actinomycetota</taxon>
        <taxon>Actinomycetes</taxon>
        <taxon>Micrococcales</taxon>
        <taxon>Intrasporangiaceae</taxon>
        <taxon>Humibacillus</taxon>
    </lineage>
</organism>
<evidence type="ECO:0000313" key="4">
    <source>
        <dbReference type="Proteomes" id="UP000316747"/>
    </source>
</evidence>
<dbReference type="PANTHER" id="PTHR35174">
    <property type="entry name" value="BLL7171 PROTEIN-RELATED"/>
    <property type="match status" value="1"/>
</dbReference>
<dbReference type="Gene3D" id="3.30.70.1060">
    <property type="entry name" value="Dimeric alpha+beta barrel"/>
    <property type="match status" value="1"/>
</dbReference>
<sequence length="115" mass="12343">MTQYLLSVHHRADDPVPSEDEIPAIFAAVDRFNTRLQERGQWVYAGGLVDRSEAKVVDATSGTASVTDGPFSEAREWLGGFWIVEADDLEAALAIATEGSAACAGAVEVRAFQSE</sequence>
<comment type="caution">
    <text evidence="3">The sequence shown here is derived from an EMBL/GenBank/DDBJ whole genome shotgun (WGS) entry which is preliminary data.</text>
</comment>
<proteinExistence type="inferred from homology"/>
<comment type="similarity">
    <text evidence="1">Belongs to the YciI family.</text>
</comment>
<dbReference type="PANTHER" id="PTHR35174:SF3">
    <property type="entry name" value="BLL7171 PROTEIN"/>
    <property type="match status" value="1"/>
</dbReference>
<evidence type="ECO:0000256" key="1">
    <source>
        <dbReference type="ARBA" id="ARBA00007689"/>
    </source>
</evidence>
<accession>A0A543H8P8</accession>
<name>A0A543H8P8_9MICO</name>
<dbReference type="SUPFAM" id="SSF54909">
    <property type="entry name" value="Dimeric alpha+beta barrel"/>
    <property type="match status" value="1"/>
</dbReference>